<proteinExistence type="predicted"/>
<reference evidence="1" key="2">
    <citation type="journal article" date="2022" name="New Phytol.">
        <title>Evolutionary transition to the ectomycorrhizal habit in the genomes of a hyperdiverse lineage of mushroom-forming fungi.</title>
        <authorList>
            <person name="Looney B."/>
            <person name="Miyauchi S."/>
            <person name="Morin E."/>
            <person name="Drula E."/>
            <person name="Courty P.E."/>
            <person name="Kohler A."/>
            <person name="Kuo A."/>
            <person name="LaButti K."/>
            <person name="Pangilinan J."/>
            <person name="Lipzen A."/>
            <person name="Riley R."/>
            <person name="Andreopoulos W."/>
            <person name="He G."/>
            <person name="Johnson J."/>
            <person name="Nolan M."/>
            <person name="Tritt A."/>
            <person name="Barry K.W."/>
            <person name="Grigoriev I.V."/>
            <person name="Nagy L.G."/>
            <person name="Hibbett D."/>
            <person name="Henrissat B."/>
            <person name="Matheny P.B."/>
            <person name="Labbe J."/>
            <person name="Martin F.M."/>
        </authorList>
    </citation>
    <scope>NUCLEOTIDE SEQUENCE</scope>
    <source>
        <strain evidence="1">HHB10654</strain>
    </source>
</reference>
<accession>A0ACB8SSA7</accession>
<name>A0ACB8SSA7_9AGAM</name>
<sequence length="427" mass="47786">MYPESADARSFEPFCSLGCDQFNSSQTLVNPREIATYRHLQCLGRPLWKSLEDGLPPWQVLQLAKRKLYGSAKAGYKPGSWYQYIAVLSQRICLALDLHDPDVLKQLDATVADNMRVCLTASESRRTYITGYPSEPILSNAAAQIWHEPEVLHEALEYLASTLNECIVRPSRHGETVSRAMWQICKDSCARDLEPEQDSDQNEALSPDGLLTYCRFVPLVSFLEKMFGAEFWPEGEEVRAAVKAVYKNAFVNFSHWSAMGEKIATIEGLEDPDFDPQAWTRAHGYRTSAVQCHSTQELVTKMIPIYFDDLGSWSQLFASDRLSEPGAPTDVGSIDRAHKHIRCTSPVPWVAVVLDLGVPDPGFVRSTYTPQDGGCLRIYAAGLNSAIFPFLKEQQHLEADIKREVLEQGCFGISSSRSGSSRSELHL</sequence>
<evidence type="ECO:0000313" key="2">
    <source>
        <dbReference type="Proteomes" id="UP000814140"/>
    </source>
</evidence>
<keyword evidence="2" id="KW-1185">Reference proteome</keyword>
<dbReference type="Proteomes" id="UP000814140">
    <property type="component" value="Unassembled WGS sequence"/>
</dbReference>
<gene>
    <name evidence="1" type="ORF">BV25DRAFT_1169353</name>
</gene>
<protein>
    <submittedName>
        <fullName evidence="1">Uncharacterized protein</fullName>
    </submittedName>
</protein>
<comment type="caution">
    <text evidence="1">The sequence shown here is derived from an EMBL/GenBank/DDBJ whole genome shotgun (WGS) entry which is preliminary data.</text>
</comment>
<evidence type="ECO:0000313" key="1">
    <source>
        <dbReference type="EMBL" id="KAI0059102.1"/>
    </source>
</evidence>
<reference evidence="1" key="1">
    <citation type="submission" date="2021-03" db="EMBL/GenBank/DDBJ databases">
        <authorList>
            <consortium name="DOE Joint Genome Institute"/>
            <person name="Ahrendt S."/>
            <person name="Looney B.P."/>
            <person name="Miyauchi S."/>
            <person name="Morin E."/>
            <person name="Drula E."/>
            <person name="Courty P.E."/>
            <person name="Chicoki N."/>
            <person name="Fauchery L."/>
            <person name="Kohler A."/>
            <person name="Kuo A."/>
            <person name="Labutti K."/>
            <person name="Pangilinan J."/>
            <person name="Lipzen A."/>
            <person name="Riley R."/>
            <person name="Andreopoulos W."/>
            <person name="He G."/>
            <person name="Johnson J."/>
            <person name="Barry K.W."/>
            <person name="Grigoriev I.V."/>
            <person name="Nagy L."/>
            <person name="Hibbett D."/>
            <person name="Henrissat B."/>
            <person name="Matheny P.B."/>
            <person name="Labbe J."/>
            <person name="Martin F."/>
        </authorList>
    </citation>
    <scope>NUCLEOTIDE SEQUENCE</scope>
    <source>
        <strain evidence="1">HHB10654</strain>
    </source>
</reference>
<dbReference type="EMBL" id="MU277229">
    <property type="protein sequence ID" value="KAI0059102.1"/>
    <property type="molecule type" value="Genomic_DNA"/>
</dbReference>
<organism evidence="1 2">
    <name type="scientific">Artomyces pyxidatus</name>
    <dbReference type="NCBI Taxonomy" id="48021"/>
    <lineage>
        <taxon>Eukaryota</taxon>
        <taxon>Fungi</taxon>
        <taxon>Dikarya</taxon>
        <taxon>Basidiomycota</taxon>
        <taxon>Agaricomycotina</taxon>
        <taxon>Agaricomycetes</taxon>
        <taxon>Russulales</taxon>
        <taxon>Auriscalpiaceae</taxon>
        <taxon>Artomyces</taxon>
    </lineage>
</organism>